<dbReference type="RefSeq" id="WP_166281746.1">
    <property type="nucleotide sequence ID" value="NZ_JAANNP010000005.1"/>
</dbReference>
<dbReference type="CDD" id="cd05379">
    <property type="entry name" value="CAP_bacterial"/>
    <property type="match status" value="1"/>
</dbReference>
<reference evidence="2 3" key="1">
    <citation type="submission" date="2020-03" db="EMBL/GenBank/DDBJ databases">
        <title>Two novel Motilibacter sp.</title>
        <authorList>
            <person name="Liu S."/>
        </authorList>
    </citation>
    <scope>NUCLEOTIDE SEQUENCE [LARGE SCALE GENOMIC DNA]</scope>
    <source>
        <strain evidence="2 3">E257</strain>
    </source>
</reference>
<evidence type="ECO:0000313" key="2">
    <source>
        <dbReference type="EMBL" id="NHC14338.1"/>
    </source>
</evidence>
<accession>A0ABX0GTV5</accession>
<feature type="domain" description="SCP" evidence="1">
    <location>
        <begin position="24"/>
        <end position="120"/>
    </location>
</feature>
<dbReference type="Pfam" id="PF00188">
    <property type="entry name" value="CAP"/>
    <property type="match status" value="1"/>
</dbReference>
<dbReference type="PANTHER" id="PTHR31157">
    <property type="entry name" value="SCP DOMAIN-CONTAINING PROTEIN"/>
    <property type="match status" value="1"/>
</dbReference>
<evidence type="ECO:0000313" key="3">
    <source>
        <dbReference type="Proteomes" id="UP000800981"/>
    </source>
</evidence>
<gene>
    <name evidence="2" type="ORF">G9H71_11170</name>
</gene>
<sequence length="132" mass="13951">MTQTASAAPVKRSNAALAKEVLADLNASRRAHGLAPLKARTDLNAYAAKHSKAMAGPGKLYHSSGLSTLCCWARVGENVAYAGSAAQASETLYASAPHRANILDRRFDEVGVAVVQSGGLVWVTEVFRDRRG</sequence>
<proteinExistence type="predicted"/>
<dbReference type="EMBL" id="JAANNP010000005">
    <property type="protein sequence ID" value="NHC14338.1"/>
    <property type="molecule type" value="Genomic_DNA"/>
</dbReference>
<comment type="caution">
    <text evidence="2">The sequence shown here is derived from an EMBL/GenBank/DDBJ whole genome shotgun (WGS) entry which is preliminary data.</text>
</comment>
<dbReference type="Proteomes" id="UP000800981">
    <property type="component" value="Unassembled WGS sequence"/>
</dbReference>
<dbReference type="Gene3D" id="3.40.33.10">
    <property type="entry name" value="CAP"/>
    <property type="match status" value="1"/>
</dbReference>
<keyword evidence="3" id="KW-1185">Reference proteome</keyword>
<evidence type="ECO:0000259" key="1">
    <source>
        <dbReference type="Pfam" id="PF00188"/>
    </source>
</evidence>
<organism evidence="2 3">
    <name type="scientific">Motilibacter deserti</name>
    <dbReference type="NCBI Taxonomy" id="2714956"/>
    <lineage>
        <taxon>Bacteria</taxon>
        <taxon>Bacillati</taxon>
        <taxon>Actinomycetota</taxon>
        <taxon>Actinomycetes</taxon>
        <taxon>Motilibacterales</taxon>
        <taxon>Motilibacteraceae</taxon>
        <taxon>Motilibacter</taxon>
    </lineage>
</organism>
<dbReference type="PANTHER" id="PTHR31157:SF1">
    <property type="entry name" value="SCP DOMAIN-CONTAINING PROTEIN"/>
    <property type="match status" value="1"/>
</dbReference>
<dbReference type="SUPFAM" id="SSF55797">
    <property type="entry name" value="PR-1-like"/>
    <property type="match status" value="1"/>
</dbReference>
<dbReference type="InterPro" id="IPR014044">
    <property type="entry name" value="CAP_dom"/>
</dbReference>
<protein>
    <submittedName>
        <fullName evidence="2">CAP domain-containing protein</fullName>
    </submittedName>
</protein>
<dbReference type="InterPro" id="IPR035940">
    <property type="entry name" value="CAP_sf"/>
</dbReference>
<name>A0ABX0GTV5_9ACTN</name>